<dbReference type="BioCyc" id="LBOR1193007:G11KN-1611-MONOMER"/>
<proteinExistence type="predicted"/>
<organism evidence="1 2">
    <name type="scientific">Leptospira borgpetersenii str. 200701203</name>
    <dbReference type="NCBI Taxonomy" id="1193007"/>
    <lineage>
        <taxon>Bacteria</taxon>
        <taxon>Pseudomonadati</taxon>
        <taxon>Spirochaetota</taxon>
        <taxon>Spirochaetia</taxon>
        <taxon>Leptospirales</taxon>
        <taxon>Leptospiraceae</taxon>
        <taxon>Leptospira</taxon>
    </lineage>
</organism>
<evidence type="ECO:0000313" key="1">
    <source>
        <dbReference type="EMBL" id="EMG01318.1"/>
    </source>
</evidence>
<protein>
    <submittedName>
        <fullName evidence="1">Uncharacterized protein</fullName>
    </submittedName>
</protein>
<accession>M3FHK9</accession>
<comment type="caution">
    <text evidence="1">The sequence shown here is derived from an EMBL/GenBank/DDBJ whole genome shotgun (WGS) entry which is preliminary data.</text>
</comment>
<dbReference type="AlphaFoldDB" id="M3FHK9"/>
<name>M3FHK9_LEPBO</name>
<sequence length="52" mass="6211">MIFLEIFTAYIISLKLNSNFYGENKVAKFLSKTKGESQWRLKVRTECPRRRV</sequence>
<gene>
    <name evidence="1" type="ORF">LEP1GSC123_3768</name>
</gene>
<dbReference type="EMBL" id="AKWO02000028">
    <property type="protein sequence ID" value="EMG01318.1"/>
    <property type="molecule type" value="Genomic_DNA"/>
</dbReference>
<evidence type="ECO:0000313" key="2">
    <source>
        <dbReference type="Proteomes" id="UP000011783"/>
    </source>
</evidence>
<dbReference type="Proteomes" id="UP000011783">
    <property type="component" value="Unassembled WGS sequence"/>
</dbReference>
<reference evidence="1 2" key="1">
    <citation type="submission" date="2013-01" db="EMBL/GenBank/DDBJ databases">
        <authorList>
            <person name="Harkins D.M."/>
            <person name="Durkin A.S."/>
            <person name="Brinkac L.M."/>
            <person name="Haft D.H."/>
            <person name="Selengut J.D."/>
            <person name="Sanka R."/>
            <person name="DePew J."/>
            <person name="Purushe J."/>
            <person name="Picardeau M."/>
            <person name="Werts C."/>
            <person name="Goarant C."/>
            <person name="Vinetz J.M."/>
            <person name="Sutton G.G."/>
            <person name="Nierman W.C."/>
            <person name="Fouts D.E."/>
        </authorList>
    </citation>
    <scope>NUCLEOTIDE SEQUENCE [LARGE SCALE GENOMIC DNA]</scope>
    <source>
        <strain evidence="1 2">200701203</strain>
    </source>
</reference>